<dbReference type="PROSITE" id="PS51764">
    <property type="entry name" value="GH26"/>
    <property type="match status" value="1"/>
</dbReference>
<dbReference type="PRINTS" id="PR00739">
    <property type="entry name" value="GLHYDRLASE26"/>
</dbReference>
<dbReference type="SUPFAM" id="SSF51445">
    <property type="entry name" value="(Trans)glycosidases"/>
    <property type="match status" value="1"/>
</dbReference>
<feature type="active site" description="Nucleophile" evidence="4">
    <location>
        <position position="356"/>
    </location>
</feature>
<sequence length="424" mass="47574">MPGLTPNAASNGSPYCRYDSAASGWGWENGASCVVYQSAIDPGAGSFDHCKVGKEEIAYCADGAEQWGFANGRYCIARDFCPGNAHKTQAEQSQALVTATASEASQAVFAYLNRIWGRKMLSGQMDLTWDDSIDMRQRVIDVTGKAPAIMGYDFMNYGAYGSISGLTQTEEAIAQWDAGGLVTFAWHWRDPSGETANFYVGQSEASKNTNFTIPVKDAELDRQSEAFIAIEHDVDLIASELQKLAQANVPVLWRPLHEAAGGWFWWGRERTDGVPAGYAQTLLWRYMYDRLTNYHGLNNLIWVWNGQNAIWYPGDDVVDIVSTDIYDGERNTESQIDYYQLTAAYPHQEKMVALSENSNIPDPDLMQADGAWWLWFMVWNDGAVNTTEDHSSNFWTGEYYNTDAHKKHVYNHELVITQDELPSF</sequence>
<dbReference type="RefSeq" id="WP_382414901.1">
    <property type="nucleotide sequence ID" value="NZ_AP031500.1"/>
</dbReference>
<name>A0ABV7HKK0_9GAMM</name>
<comment type="caution">
    <text evidence="7">The sequence shown here is derived from an EMBL/GenBank/DDBJ whole genome shotgun (WGS) entry which is preliminary data.</text>
</comment>
<feature type="domain" description="GH26" evidence="6">
    <location>
        <begin position="103"/>
        <end position="419"/>
    </location>
</feature>
<dbReference type="PROSITE" id="PS51763">
    <property type="entry name" value="CBM10"/>
    <property type="match status" value="1"/>
</dbReference>
<dbReference type="Gene3D" id="2.30.32.30">
    <property type="entry name" value="CBM10"/>
    <property type="match status" value="1"/>
</dbReference>
<evidence type="ECO:0000256" key="3">
    <source>
        <dbReference type="ARBA" id="ARBA00023295"/>
    </source>
</evidence>
<feature type="domain" description="CBM10" evidence="5">
    <location>
        <begin position="5"/>
        <end position="36"/>
    </location>
</feature>
<evidence type="ECO:0000259" key="6">
    <source>
        <dbReference type="PROSITE" id="PS51764"/>
    </source>
</evidence>
<dbReference type="PANTHER" id="PTHR40079:SF4">
    <property type="entry name" value="GH26 DOMAIN-CONTAINING PROTEIN-RELATED"/>
    <property type="match status" value="1"/>
</dbReference>
<comment type="similarity">
    <text evidence="1 4">Belongs to the glycosyl hydrolase 26 family.</text>
</comment>
<dbReference type="Proteomes" id="UP001595548">
    <property type="component" value="Unassembled WGS sequence"/>
</dbReference>
<dbReference type="SMART" id="SM01064">
    <property type="entry name" value="CBM_10"/>
    <property type="match status" value="2"/>
</dbReference>
<keyword evidence="3 4" id="KW-0326">Glycosidase</keyword>
<dbReference type="InterPro" id="IPR000805">
    <property type="entry name" value="Glyco_hydro_26"/>
</dbReference>
<accession>A0ABV7HKK0</accession>
<dbReference type="PANTHER" id="PTHR40079">
    <property type="entry name" value="MANNAN ENDO-1,4-BETA-MANNOSIDASE E-RELATED"/>
    <property type="match status" value="1"/>
</dbReference>
<dbReference type="Pfam" id="PF02156">
    <property type="entry name" value="Glyco_hydro_26"/>
    <property type="match status" value="1"/>
</dbReference>
<feature type="active site" description="Proton donor" evidence="4">
    <location>
        <position position="258"/>
    </location>
</feature>
<evidence type="ECO:0000313" key="7">
    <source>
        <dbReference type="EMBL" id="MFC3154398.1"/>
    </source>
</evidence>
<evidence type="ECO:0000256" key="2">
    <source>
        <dbReference type="ARBA" id="ARBA00022801"/>
    </source>
</evidence>
<dbReference type="InterPro" id="IPR017853">
    <property type="entry name" value="GH"/>
</dbReference>
<keyword evidence="2 4" id="KW-0378">Hydrolase</keyword>
<dbReference type="SUPFAM" id="SSF57615">
    <property type="entry name" value="Type X cellulose binding domain, CBDX"/>
    <property type="match status" value="1"/>
</dbReference>
<evidence type="ECO:0000256" key="4">
    <source>
        <dbReference type="PROSITE-ProRule" id="PRU01100"/>
    </source>
</evidence>
<reference evidence="8" key="1">
    <citation type="journal article" date="2019" name="Int. J. Syst. Evol. Microbiol.">
        <title>The Global Catalogue of Microorganisms (GCM) 10K type strain sequencing project: providing services to taxonomists for standard genome sequencing and annotation.</title>
        <authorList>
            <consortium name="The Broad Institute Genomics Platform"/>
            <consortium name="The Broad Institute Genome Sequencing Center for Infectious Disease"/>
            <person name="Wu L."/>
            <person name="Ma J."/>
        </authorList>
    </citation>
    <scope>NUCLEOTIDE SEQUENCE [LARGE SCALE GENOMIC DNA]</scope>
    <source>
        <strain evidence="8">KCTC 52141</strain>
    </source>
</reference>
<dbReference type="GO" id="GO:0016787">
    <property type="term" value="F:hydrolase activity"/>
    <property type="evidence" value="ECO:0007669"/>
    <property type="project" value="UniProtKB-KW"/>
</dbReference>
<dbReference type="EMBL" id="JBHRTL010000004">
    <property type="protein sequence ID" value="MFC3154398.1"/>
    <property type="molecule type" value="Genomic_DNA"/>
</dbReference>
<dbReference type="InterPro" id="IPR036601">
    <property type="entry name" value="CBM10_sf"/>
</dbReference>
<evidence type="ECO:0000256" key="1">
    <source>
        <dbReference type="ARBA" id="ARBA00007754"/>
    </source>
</evidence>
<organism evidence="7 8">
    <name type="scientific">Gilvimarinus japonicus</name>
    <dbReference type="NCBI Taxonomy" id="1796469"/>
    <lineage>
        <taxon>Bacteria</taxon>
        <taxon>Pseudomonadati</taxon>
        <taxon>Pseudomonadota</taxon>
        <taxon>Gammaproteobacteria</taxon>
        <taxon>Cellvibrionales</taxon>
        <taxon>Cellvibrionaceae</taxon>
        <taxon>Gilvimarinus</taxon>
    </lineage>
</organism>
<evidence type="ECO:0000313" key="8">
    <source>
        <dbReference type="Proteomes" id="UP001595548"/>
    </source>
</evidence>
<proteinExistence type="inferred from homology"/>
<dbReference type="Gene3D" id="3.20.20.80">
    <property type="entry name" value="Glycosidases"/>
    <property type="match status" value="1"/>
</dbReference>
<dbReference type="InterPro" id="IPR002883">
    <property type="entry name" value="CBM10/Dockerin_dom"/>
</dbReference>
<dbReference type="InterPro" id="IPR009031">
    <property type="entry name" value="CBM10"/>
</dbReference>
<evidence type="ECO:0000259" key="5">
    <source>
        <dbReference type="PROSITE" id="PS51763"/>
    </source>
</evidence>
<protein>
    <submittedName>
        <fullName evidence="7">Glycosyl hydrolase</fullName>
    </submittedName>
</protein>
<keyword evidence="8" id="KW-1185">Reference proteome</keyword>
<gene>
    <name evidence="7" type="ORF">ACFOEB_04215</name>
</gene>
<dbReference type="InterPro" id="IPR022790">
    <property type="entry name" value="GH26_dom"/>
</dbReference>